<sequence>MSNKAGDTHISFWNGQKMPIVGLGTWQAPDEVIDSVIDTALEAGYRHIDTAYVYGNEAAIGKALKRWFDSGKIKREELFIVTKLTYVDLYLIHFPCGLEERGENLFPQDESGNLILDKTTEHVSLWKSMEAQVDAGKARSIGLSNFNARQIKRIVKSARIPPANLQVELHVFFQQKELVAFCKALDITVVAYAPIGSPGIYEFIEKVGGDIKSIPNLSPLNDPVVVKIAQKHKKSPAQILLRHIVQRGIAVIPKSANPVRIKENFDVSVQMKLHEISFVFDKTKNLYDF</sequence>
<dbReference type="AlphaFoldDB" id="A0A7R9CQT5"/>
<feature type="site" description="Lowers pKa of active site Tyr" evidence="3">
    <location>
        <position position="83"/>
    </location>
</feature>
<feature type="active site" description="Proton donor" evidence="1">
    <location>
        <position position="54"/>
    </location>
</feature>
<dbReference type="Pfam" id="PF00248">
    <property type="entry name" value="Aldo_ket_red"/>
    <property type="match status" value="1"/>
</dbReference>
<dbReference type="PANTHER" id="PTHR11732">
    <property type="entry name" value="ALDO/KETO REDUCTASE"/>
    <property type="match status" value="1"/>
</dbReference>
<dbReference type="GO" id="GO:0016491">
    <property type="term" value="F:oxidoreductase activity"/>
    <property type="evidence" value="ECO:0007669"/>
    <property type="project" value="InterPro"/>
</dbReference>
<dbReference type="PROSITE" id="PS00062">
    <property type="entry name" value="ALDOKETO_REDUCTASE_2"/>
    <property type="match status" value="1"/>
</dbReference>
<organism evidence="5">
    <name type="scientific">Timema poppense</name>
    <name type="common">Walking stick</name>
    <dbReference type="NCBI Taxonomy" id="170557"/>
    <lineage>
        <taxon>Eukaryota</taxon>
        <taxon>Metazoa</taxon>
        <taxon>Ecdysozoa</taxon>
        <taxon>Arthropoda</taxon>
        <taxon>Hexapoda</taxon>
        <taxon>Insecta</taxon>
        <taxon>Pterygota</taxon>
        <taxon>Neoptera</taxon>
        <taxon>Polyneoptera</taxon>
        <taxon>Phasmatodea</taxon>
        <taxon>Timematodea</taxon>
        <taxon>Timematoidea</taxon>
        <taxon>Timematidae</taxon>
        <taxon>Timema</taxon>
    </lineage>
</organism>
<evidence type="ECO:0000256" key="2">
    <source>
        <dbReference type="PIRSR" id="PIRSR000097-2"/>
    </source>
</evidence>
<evidence type="ECO:0000256" key="1">
    <source>
        <dbReference type="PIRSR" id="PIRSR000097-1"/>
    </source>
</evidence>
<dbReference type="InterPro" id="IPR018170">
    <property type="entry name" value="Aldo/ket_reductase_CS"/>
</dbReference>
<dbReference type="PIRSF" id="PIRSF000097">
    <property type="entry name" value="AKR"/>
    <property type="match status" value="1"/>
</dbReference>
<evidence type="ECO:0000256" key="3">
    <source>
        <dbReference type="PIRSR" id="PIRSR000097-3"/>
    </source>
</evidence>
<dbReference type="InterPro" id="IPR036812">
    <property type="entry name" value="NAD(P)_OxRdtase_dom_sf"/>
</dbReference>
<dbReference type="Gene3D" id="3.20.20.100">
    <property type="entry name" value="NADP-dependent oxidoreductase domain"/>
    <property type="match status" value="2"/>
</dbReference>
<dbReference type="SUPFAM" id="SSF51430">
    <property type="entry name" value="NAD(P)-linked oxidoreductase"/>
    <property type="match status" value="1"/>
</dbReference>
<dbReference type="PROSITE" id="PS00063">
    <property type="entry name" value="ALDOKETO_REDUCTASE_3"/>
    <property type="match status" value="1"/>
</dbReference>
<name>A0A7R9CQT5_TIMPO</name>
<protein>
    <recommendedName>
        <fullName evidence="4">NADP-dependent oxidoreductase domain-containing protein</fullName>
    </recommendedName>
</protein>
<feature type="binding site" evidence="2">
    <location>
        <position position="122"/>
    </location>
    <ligand>
        <name>substrate</name>
    </ligand>
</feature>
<gene>
    <name evidence="5" type="ORF">TPSB3V08_LOCUS2530</name>
</gene>
<dbReference type="EMBL" id="OD001014">
    <property type="protein sequence ID" value="CAD7400241.1"/>
    <property type="molecule type" value="Genomic_DNA"/>
</dbReference>
<reference evidence="5" key="1">
    <citation type="submission" date="2020-11" db="EMBL/GenBank/DDBJ databases">
        <authorList>
            <person name="Tran Van P."/>
        </authorList>
    </citation>
    <scope>NUCLEOTIDE SEQUENCE</scope>
</reference>
<dbReference type="InterPro" id="IPR020471">
    <property type="entry name" value="AKR"/>
</dbReference>
<evidence type="ECO:0000313" key="5">
    <source>
        <dbReference type="EMBL" id="CAD7400241.1"/>
    </source>
</evidence>
<dbReference type="InterPro" id="IPR023210">
    <property type="entry name" value="NADP_OxRdtase_dom"/>
</dbReference>
<proteinExistence type="predicted"/>
<accession>A0A7R9CQT5</accession>
<dbReference type="PROSITE" id="PS00798">
    <property type="entry name" value="ALDOKETO_REDUCTASE_1"/>
    <property type="match status" value="1"/>
</dbReference>
<dbReference type="PRINTS" id="PR00069">
    <property type="entry name" value="ALDKETRDTASE"/>
</dbReference>
<evidence type="ECO:0000259" key="4">
    <source>
        <dbReference type="Pfam" id="PF00248"/>
    </source>
</evidence>
<feature type="domain" description="NADP-dependent oxidoreductase" evidence="4">
    <location>
        <begin position="84"/>
        <end position="268"/>
    </location>
</feature>